<evidence type="ECO:0000256" key="2">
    <source>
        <dbReference type="SAM" id="Phobius"/>
    </source>
</evidence>
<comment type="caution">
    <text evidence="3">The sequence shown here is derived from an EMBL/GenBank/DDBJ whole genome shotgun (WGS) entry which is preliminary data.</text>
</comment>
<reference evidence="3" key="1">
    <citation type="submission" date="2023-07" db="EMBL/GenBank/DDBJ databases">
        <title>Chromosome-level Genome Assembly of Striped Snakehead (Channa striata).</title>
        <authorList>
            <person name="Liu H."/>
        </authorList>
    </citation>
    <scope>NUCLEOTIDE SEQUENCE</scope>
    <source>
        <strain evidence="3">Gz</strain>
        <tissue evidence="3">Muscle</tissue>
    </source>
</reference>
<organism evidence="3 4">
    <name type="scientific">Channa striata</name>
    <name type="common">Snakehead murrel</name>
    <name type="synonym">Ophicephalus striatus</name>
    <dbReference type="NCBI Taxonomy" id="64152"/>
    <lineage>
        <taxon>Eukaryota</taxon>
        <taxon>Metazoa</taxon>
        <taxon>Chordata</taxon>
        <taxon>Craniata</taxon>
        <taxon>Vertebrata</taxon>
        <taxon>Euteleostomi</taxon>
        <taxon>Actinopterygii</taxon>
        <taxon>Neopterygii</taxon>
        <taxon>Teleostei</taxon>
        <taxon>Neoteleostei</taxon>
        <taxon>Acanthomorphata</taxon>
        <taxon>Anabantaria</taxon>
        <taxon>Anabantiformes</taxon>
        <taxon>Channoidei</taxon>
        <taxon>Channidae</taxon>
        <taxon>Channa</taxon>
    </lineage>
</organism>
<feature type="transmembrane region" description="Helical" evidence="2">
    <location>
        <begin position="51"/>
        <end position="71"/>
    </location>
</feature>
<proteinExistence type="predicted"/>
<feature type="region of interest" description="Disordered" evidence="1">
    <location>
        <begin position="1"/>
        <end position="20"/>
    </location>
</feature>
<keyword evidence="2" id="KW-0812">Transmembrane</keyword>
<evidence type="ECO:0000313" key="4">
    <source>
        <dbReference type="Proteomes" id="UP001187415"/>
    </source>
</evidence>
<name>A0AA88M8R9_CHASR</name>
<evidence type="ECO:0000313" key="3">
    <source>
        <dbReference type="EMBL" id="KAK2830937.1"/>
    </source>
</evidence>
<keyword evidence="2" id="KW-0472">Membrane</keyword>
<dbReference type="EMBL" id="JAUPFM010000014">
    <property type="protein sequence ID" value="KAK2830937.1"/>
    <property type="molecule type" value="Genomic_DNA"/>
</dbReference>
<dbReference type="AlphaFoldDB" id="A0AA88M8R9"/>
<evidence type="ECO:0000256" key="1">
    <source>
        <dbReference type="SAM" id="MobiDB-lite"/>
    </source>
</evidence>
<keyword evidence="4" id="KW-1185">Reference proteome</keyword>
<feature type="compositionally biased region" description="Basic and acidic residues" evidence="1">
    <location>
        <begin position="9"/>
        <end position="20"/>
    </location>
</feature>
<dbReference type="Proteomes" id="UP001187415">
    <property type="component" value="Unassembled WGS sequence"/>
</dbReference>
<accession>A0AA88M8R9</accession>
<gene>
    <name evidence="3" type="ORF">Q5P01_018868</name>
</gene>
<sequence>MCSLSSEGNGRRNETNGHEELDTVNLQLLVQFDTNRPSGGKGRRPAKPTAICIPLFLLTLFIILSSSYTFIPPPPPELS</sequence>
<protein>
    <submittedName>
        <fullName evidence="3">Uncharacterized protein</fullName>
    </submittedName>
</protein>
<keyword evidence="2" id="KW-1133">Transmembrane helix</keyword>